<dbReference type="InterPro" id="IPR002119">
    <property type="entry name" value="Histone_H2A"/>
</dbReference>
<dbReference type="SUPFAM" id="SSF52768">
    <property type="entry name" value="Arginase/deacetylase"/>
    <property type="match status" value="1"/>
</dbReference>
<dbReference type="CDD" id="cd00074">
    <property type="entry name" value="HFD_H2A"/>
    <property type="match status" value="1"/>
</dbReference>
<evidence type="ECO:0000313" key="4">
    <source>
        <dbReference type="Proteomes" id="UP000631114"/>
    </source>
</evidence>
<dbReference type="InterPro" id="IPR038765">
    <property type="entry name" value="Papain-like_cys_pep_sf"/>
</dbReference>
<dbReference type="InterPro" id="IPR037138">
    <property type="entry name" value="His_deacetylse_dom_sf"/>
</dbReference>
<dbReference type="InterPro" id="IPR023696">
    <property type="entry name" value="Ureohydrolase_dom_sf"/>
</dbReference>
<reference evidence="3 4" key="1">
    <citation type="submission" date="2020-10" db="EMBL/GenBank/DDBJ databases">
        <title>The Coptis chinensis genome and diversification of protoberbering-type alkaloids.</title>
        <authorList>
            <person name="Wang B."/>
            <person name="Shu S."/>
            <person name="Song C."/>
            <person name="Liu Y."/>
        </authorList>
    </citation>
    <scope>NUCLEOTIDE SEQUENCE [LARGE SCALE GENOMIC DNA]</scope>
    <source>
        <strain evidence="3">HL-2020</strain>
        <tissue evidence="3">Leaf</tissue>
    </source>
</reference>
<evidence type="ECO:0000259" key="2">
    <source>
        <dbReference type="Pfam" id="PF00850"/>
    </source>
</evidence>
<dbReference type="Proteomes" id="UP000631114">
    <property type="component" value="Unassembled WGS sequence"/>
</dbReference>
<dbReference type="Gene3D" id="3.40.800.20">
    <property type="entry name" value="Histone deacetylase domain"/>
    <property type="match status" value="1"/>
</dbReference>
<dbReference type="GO" id="GO:0005737">
    <property type="term" value="C:cytoplasm"/>
    <property type="evidence" value="ECO:0007669"/>
    <property type="project" value="TreeGrafter"/>
</dbReference>
<dbReference type="Pfam" id="PF00850">
    <property type="entry name" value="Hist_deacetyl"/>
    <property type="match status" value="1"/>
</dbReference>
<evidence type="ECO:0000313" key="3">
    <source>
        <dbReference type="EMBL" id="KAF9610949.1"/>
    </source>
</evidence>
<keyword evidence="4" id="KW-1185">Reference proteome</keyword>
<protein>
    <recommendedName>
        <fullName evidence="2">Histone deacetylase domain-containing protein</fullName>
    </recommendedName>
</protein>
<feature type="domain" description="Histone deacetylase" evidence="2">
    <location>
        <begin position="283"/>
        <end position="512"/>
    </location>
</feature>
<sequence>MNESDKMVLDQIDGQMEDTRGDKAMHVSKHTKCSTGGNLAQKMFHSTRTATEKGKAPMLLLATSECIAPQPPKEKGSGTVQSKLFNRPVVDTVECSKEISSVTKKNVGNGILSSADPRRNICQSSDAQAGDHASKSHDLAATKGVSAILGHGENDLDHDSLHVGLLFDPRFYDHCIEVGDHYEDPERGRLFGGNFNQKISLEACCNVRFCSTNFSLQLRLFQYCSMGESYGHLISSNLDNSQFLIAPNSSIVTRKNQNKNRITRLDQVWHSPLKFDTLSNFLWQICEAVARGEVQSAVALVRPPGHHAEFDRARGFCIFNNNAIAATHLLESDLGINKIMMLDWDIHHGNGIQKMFWKDPRVLYLSLHRYDEATFYPCSEEANYDMIGEGPGEGFNINVPFSKRSGCDDVDYLAVWEHVVLPVALEYNPDIILISAGFDAEKGQSVSASPDYSDSEATDDPVGLTYRITPQCFARLLEKLMGFARGKIVMTLEGGYDPDSLANCVLSCVKTLLGDKKNYEDLDLVIPEDTKHLIKLTPPSLIVKRPVVRRILGSSYITVVLQILFQREPDGLYMHKCNKTKCFSCFLTTLYKQYCFELNSSICCDGIAHHIPGESVKYKEDKCVRFWNMAVGCYLSESVKYKEDKCVRFWNMAVGCYLSIDKYQIQNRQKITCACNKVYTEDSMCRIIELTCLGAAGSLMESINLYKKSTIPEYDCSQCLRKQLAFQETEFTSLGEVVCFKINRQIGDVFSFPMVLTLHIHNKYNLVGVISVSKAKRGGGLYRCIVKTENGWFNDEGEVTKVDGKKKDACMLIYEKEKDASIATFPGRQARSLRQYRVRANWGAVSIATFPHRQARSLRQYRVRANWGAASIATFPRRQARSLRQYRVRANWGAETTSSGQGLIATFPRRRARSLRQYCVRANRGAETTGSVRQGLIFPVGQTRRGLKIGYYARRVSRNAAIYLAATIQYVVEEVLRLAGSVAKANSDTQIQPLHLLRVLTDDEELKKLIGGAIIPRQLPFTIEVRVQSEELPGPQPGRFLLAALARSLDSRRSLIVLAFLRAGITSASVHPRTKILDRLSIVKSLALFMRCL</sequence>
<dbReference type="InterPro" id="IPR000286">
    <property type="entry name" value="HDACs"/>
</dbReference>
<dbReference type="SUPFAM" id="SSF47113">
    <property type="entry name" value="Histone-fold"/>
    <property type="match status" value="1"/>
</dbReference>
<dbReference type="GO" id="GO:0004407">
    <property type="term" value="F:histone deacetylase activity"/>
    <property type="evidence" value="ECO:0007669"/>
    <property type="project" value="TreeGrafter"/>
</dbReference>
<gene>
    <name evidence="3" type="ORF">IFM89_025982</name>
</gene>
<comment type="cofactor">
    <cofactor evidence="1">
        <name>Zn(2+)</name>
        <dbReference type="ChEBI" id="CHEBI:29105"/>
    </cofactor>
</comment>
<dbReference type="EMBL" id="JADFTS010000004">
    <property type="protein sequence ID" value="KAF9610949.1"/>
    <property type="molecule type" value="Genomic_DNA"/>
</dbReference>
<dbReference type="InterPro" id="IPR023801">
    <property type="entry name" value="His_deacetylse_dom"/>
</dbReference>
<accession>A0A835I5H3</accession>
<dbReference type="GO" id="GO:0000118">
    <property type="term" value="C:histone deacetylase complex"/>
    <property type="evidence" value="ECO:0007669"/>
    <property type="project" value="TreeGrafter"/>
</dbReference>
<dbReference type="OrthoDB" id="602706at2759"/>
<evidence type="ECO:0000256" key="1">
    <source>
        <dbReference type="ARBA" id="ARBA00001947"/>
    </source>
</evidence>
<dbReference type="SMART" id="SM00414">
    <property type="entry name" value="H2A"/>
    <property type="match status" value="1"/>
</dbReference>
<dbReference type="GO" id="GO:0030527">
    <property type="term" value="F:structural constituent of chromatin"/>
    <property type="evidence" value="ECO:0007669"/>
    <property type="project" value="InterPro"/>
</dbReference>
<dbReference type="PANTHER" id="PTHR10625:SF25">
    <property type="entry name" value="HISTONE DEACETYLASE 18-RELATED"/>
    <property type="match status" value="1"/>
</dbReference>
<dbReference type="Gene3D" id="1.10.20.10">
    <property type="entry name" value="Histone, subunit A"/>
    <property type="match status" value="1"/>
</dbReference>
<dbReference type="PRINTS" id="PR01270">
    <property type="entry name" value="HDASUPER"/>
</dbReference>
<dbReference type="CDD" id="cd02257">
    <property type="entry name" value="Peptidase_C19"/>
    <property type="match status" value="1"/>
</dbReference>
<name>A0A835I5H3_9MAGN</name>
<dbReference type="Gene3D" id="3.90.70.10">
    <property type="entry name" value="Cysteine proteinases"/>
    <property type="match status" value="1"/>
</dbReference>
<proteinExistence type="predicted"/>
<dbReference type="AlphaFoldDB" id="A0A835I5H3"/>
<dbReference type="GO" id="GO:0003677">
    <property type="term" value="F:DNA binding"/>
    <property type="evidence" value="ECO:0007669"/>
    <property type="project" value="InterPro"/>
</dbReference>
<dbReference type="GO" id="GO:0046982">
    <property type="term" value="F:protein heterodimerization activity"/>
    <property type="evidence" value="ECO:0007669"/>
    <property type="project" value="InterPro"/>
</dbReference>
<organism evidence="3 4">
    <name type="scientific">Coptis chinensis</name>
    <dbReference type="NCBI Taxonomy" id="261450"/>
    <lineage>
        <taxon>Eukaryota</taxon>
        <taxon>Viridiplantae</taxon>
        <taxon>Streptophyta</taxon>
        <taxon>Embryophyta</taxon>
        <taxon>Tracheophyta</taxon>
        <taxon>Spermatophyta</taxon>
        <taxon>Magnoliopsida</taxon>
        <taxon>Ranunculales</taxon>
        <taxon>Ranunculaceae</taxon>
        <taxon>Coptidoideae</taxon>
        <taxon>Coptis</taxon>
    </lineage>
</organism>
<comment type="caution">
    <text evidence="3">The sequence shown here is derived from an EMBL/GenBank/DDBJ whole genome shotgun (WGS) entry which is preliminary data.</text>
</comment>
<dbReference type="SUPFAM" id="SSF54001">
    <property type="entry name" value="Cysteine proteinases"/>
    <property type="match status" value="1"/>
</dbReference>
<dbReference type="InterPro" id="IPR009072">
    <property type="entry name" value="Histone-fold"/>
</dbReference>
<dbReference type="GO" id="GO:0000786">
    <property type="term" value="C:nucleosome"/>
    <property type="evidence" value="ECO:0007669"/>
    <property type="project" value="InterPro"/>
</dbReference>
<dbReference type="GO" id="GO:0040029">
    <property type="term" value="P:epigenetic regulation of gene expression"/>
    <property type="evidence" value="ECO:0007669"/>
    <property type="project" value="TreeGrafter"/>
</dbReference>
<dbReference type="PANTHER" id="PTHR10625">
    <property type="entry name" value="HISTONE DEACETYLASE HDAC1-RELATED"/>
    <property type="match status" value="1"/>
</dbReference>